<evidence type="ECO:0000256" key="3">
    <source>
        <dbReference type="ARBA" id="ARBA00022490"/>
    </source>
</evidence>
<evidence type="ECO:0000256" key="9">
    <source>
        <dbReference type="ARBA" id="ARBA00038162"/>
    </source>
</evidence>
<dbReference type="Pfam" id="PF01501">
    <property type="entry name" value="Glyco_transf_8"/>
    <property type="match status" value="1"/>
</dbReference>
<evidence type="ECO:0000256" key="5">
    <source>
        <dbReference type="ARBA" id="ARBA00022723"/>
    </source>
</evidence>
<feature type="region of interest" description="Disordered" evidence="14">
    <location>
        <begin position="535"/>
        <end position="565"/>
    </location>
</feature>
<keyword evidence="3" id="KW-0963">Cytoplasm</keyword>
<comment type="cofactor">
    <cofactor evidence="1">
        <name>Mn(2+)</name>
        <dbReference type="ChEBI" id="CHEBI:29035"/>
    </cofactor>
</comment>
<dbReference type="SUPFAM" id="SSF53448">
    <property type="entry name" value="Nucleotide-diphospho-sugar transferases"/>
    <property type="match status" value="1"/>
</dbReference>
<dbReference type="EC" id="2.4.1.186" evidence="10"/>
<feature type="compositionally biased region" description="Basic and acidic residues" evidence="14">
    <location>
        <begin position="339"/>
        <end position="351"/>
    </location>
</feature>
<feature type="region of interest" description="Disordered" evidence="14">
    <location>
        <begin position="321"/>
        <end position="359"/>
    </location>
</feature>
<evidence type="ECO:0000256" key="13">
    <source>
        <dbReference type="ARBA" id="ARBA00057883"/>
    </source>
</evidence>
<dbReference type="GO" id="GO:0005737">
    <property type="term" value="C:cytoplasm"/>
    <property type="evidence" value="ECO:0007669"/>
    <property type="project" value="UniProtKB-SubCell"/>
</dbReference>
<evidence type="ECO:0000256" key="7">
    <source>
        <dbReference type="ARBA" id="ARBA00023180"/>
    </source>
</evidence>
<evidence type="ECO:0000256" key="10">
    <source>
        <dbReference type="ARBA" id="ARBA00038934"/>
    </source>
</evidence>
<evidence type="ECO:0000256" key="6">
    <source>
        <dbReference type="ARBA" id="ARBA00023056"/>
    </source>
</evidence>
<feature type="compositionally biased region" description="Pro residues" evidence="14">
    <location>
        <begin position="325"/>
        <end position="336"/>
    </location>
</feature>
<comment type="subcellular location">
    <subcellularLocation>
        <location evidence="2">Cytoplasm</location>
    </subcellularLocation>
</comment>
<keyword evidence="16" id="KW-1185">Reference proteome</keyword>
<dbReference type="InterPro" id="IPR050587">
    <property type="entry name" value="GNT1/Glycosyltrans_8"/>
</dbReference>
<dbReference type="AlphaFoldDB" id="A0AAN9G163"/>
<keyword evidence="4" id="KW-0808">Transferase</keyword>
<evidence type="ECO:0000256" key="14">
    <source>
        <dbReference type="SAM" id="MobiDB-lite"/>
    </source>
</evidence>
<dbReference type="Proteomes" id="UP001374579">
    <property type="component" value="Unassembled WGS sequence"/>
</dbReference>
<feature type="compositionally biased region" description="Basic and acidic residues" evidence="14">
    <location>
        <begin position="405"/>
        <end position="414"/>
    </location>
</feature>
<evidence type="ECO:0000256" key="4">
    <source>
        <dbReference type="ARBA" id="ARBA00022679"/>
    </source>
</evidence>
<evidence type="ECO:0000256" key="11">
    <source>
        <dbReference type="ARBA" id="ARBA00050886"/>
    </source>
</evidence>
<dbReference type="InterPro" id="IPR029044">
    <property type="entry name" value="Nucleotide-diphossugar_trans"/>
</dbReference>
<dbReference type="Gene3D" id="3.90.550.10">
    <property type="entry name" value="Spore Coat Polysaccharide Biosynthesis Protein SpsA, Chain A"/>
    <property type="match status" value="1"/>
</dbReference>
<evidence type="ECO:0000256" key="1">
    <source>
        <dbReference type="ARBA" id="ARBA00001936"/>
    </source>
</evidence>
<gene>
    <name evidence="15" type="ORF">V1264_010717</name>
</gene>
<dbReference type="PANTHER" id="PTHR11183">
    <property type="entry name" value="GLYCOGENIN SUBFAMILY MEMBER"/>
    <property type="match status" value="1"/>
</dbReference>
<keyword evidence="5" id="KW-0479">Metal-binding</keyword>
<reference evidence="15 16" key="1">
    <citation type="submission" date="2024-02" db="EMBL/GenBank/DDBJ databases">
        <title>Chromosome-scale genome assembly of the rough periwinkle Littorina saxatilis.</title>
        <authorList>
            <person name="De Jode A."/>
            <person name="Faria R."/>
            <person name="Formenti G."/>
            <person name="Sims Y."/>
            <person name="Smith T.P."/>
            <person name="Tracey A."/>
            <person name="Wood J.M.D."/>
            <person name="Zagrodzka Z.B."/>
            <person name="Johannesson K."/>
            <person name="Butlin R.K."/>
            <person name="Leder E.H."/>
        </authorList>
    </citation>
    <scope>NUCLEOTIDE SEQUENCE [LARGE SCALE GENOMIC DNA]</scope>
    <source>
        <strain evidence="15">Snail1</strain>
        <tissue evidence="15">Muscle</tissue>
    </source>
</reference>
<name>A0AAN9G163_9CAEN</name>
<sequence>MGDRGTREAWVTLATNDAYALGALVLGNSLRRVATTRRIVVMLTEGVSQEMRGQLQAVYDELVTVGTVDSEDERNLALLGRPDLNLTFTKIHCWELTQYQKCVFLDADTLVLQNSDELFDREELSAAPDAGWPDCFNSGVFVFQPSLETYQRIMAYAQSIGSFDGGDQGLLNSYFNTWSTQDIQKHLPFIYNVVSQAFYSYLPAFTHFRGKIKIVHFIGAIKPWHHPYNTATKTVTTFPETGHCQEFLQLWWDLFMELVQPRLDPTLTPFIRYEYVLPSTSHPPPPPPSSGHGMEGSDRREGQPTSYQVMYPYVPPALDQQFYTPPEPCPPPPPPAEWGSREEHHREEHSEGQGCSDFPRVVDMPIVSRSFHHYETHYAEDSFLFVDPDSPPPSAYQSSQFESSLVHEAEKLQPEEEGELVVSVEDETPQGAAEDRTSVEASVESGAKQTSQISAGDVKRETKKQGPNSHQKQQKKEAGGLVGELAQMKIGAGEAAADYIILDDRERRLAWERGHADYLGADSFDNIKRKLDEKLVPLPPSKDPKDVTKQRQIGQGEVSADKSTE</sequence>
<dbReference type="EMBL" id="JBAMIC010000024">
    <property type="protein sequence ID" value="KAK7090992.1"/>
    <property type="molecule type" value="Genomic_DNA"/>
</dbReference>
<comment type="catalytic activity">
    <reaction evidence="12">
        <text>L-tyrosyl-[glycogenin] + UDP-alpha-D-glucose = alpha-D-glucosyl-L-tyrosyl-[glycogenin] + UDP + H(+)</text>
        <dbReference type="Rhea" id="RHEA:23360"/>
        <dbReference type="Rhea" id="RHEA-COMP:14604"/>
        <dbReference type="Rhea" id="RHEA-COMP:14605"/>
        <dbReference type="ChEBI" id="CHEBI:15378"/>
        <dbReference type="ChEBI" id="CHEBI:46858"/>
        <dbReference type="ChEBI" id="CHEBI:58223"/>
        <dbReference type="ChEBI" id="CHEBI:58885"/>
        <dbReference type="ChEBI" id="CHEBI:140573"/>
        <dbReference type="EC" id="2.4.1.186"/>
    </reaction>
</comment>
<dbReference type="GO" id="GO:0005978">
    <property type="term" value="P:glycogen biosynthetic process"/>
    <property type="evidence" value="ECO:0007669"/>
    <property type="project" value="UniProtKB-KW"/>
</dbReference>
<keyword evidence="8" id="KW-0464">Manganese</keyword>
<comment type="similarity">
    <text evidence="9">Belongs to the glycosyltransferase 8 family. Glycogenin subfamily.</text>
</comment>
<organism evidence="15 16">
    <name type="scientific">Littorina saxatilis</name>
    <dbReference type="NCBI Taxonomy" id="31220"/>
    <lineage>
        <taxon>Eukaryota</taxon>
        <taxon>Metazoa</taxon>
        <taxon>Spiralia</taxon>
        <taxon>Lophotrochozoa</taxon>
        <taxon>Mollusca</taxon>
        <taxon>Gastropoda</taxon>
        <taxon>Caenogastropoda</taxon>
        <taxon>Littorinimorpha</taxon>
        <taxon>Littorinoidea</taxon>
        <taxon>Littorinidae</taxon>
        <taxon>Littorina</taxon>
    </lineage>
</organism>
<dbReference type="CDD" id="cd02537">
    <property type="entry name" value="GT8_Glycogenin"/>
    <property type="match status" value="1"/>
</dbReference>
<proteinExistence type="inferred from homology"/>
<evidence type="ECO:0000313" key="16">
    <source>
        <dbReference type="Proteomes" id="UP001374579"/>
    </source>
</evidence>
<keyword evidence="6" id="KW-0320">Glycogen biosynthesis</keyword>
<dbReference type="GO" id="GO:0008466">
    <property type="term" value="F:glycogenin glucosyltransferase activity"/>
    <property type="evidence" value="ECO:0007669"/>
    <property type="project" value="UniProtKB-EC"/>
</dbReference>
<comment type="caution">
    <text evidence="15">The sequence shown here is derived from an EMBL/GenBank/DDBJ whole genome shotgun (WGS) entry which is preliminary data.</text>
</comment>
<evidence type="ECO:0000256" key="2">
    <source>
        <dbReference type="ARBA" id="ARBA00004496"/>
    </source>
</evidence>
<dbReference type="FunFam" id="3.90.550.10:FF:000092">
    <property type="entry name" value="Glycogenin 2"/>
    <property type="match status" value="1"/>
</dbReference>
<evidence type="ECO:0000256" key="12">
    <source>
        <dbReference type="ARBA" id="ARBA00052293"/>
    </source>
</evidence>
<protein>
    <recommendedName>
        <fullName evidence="10">glycogenin glucosyltransferase</fullName>
        <ecNumber evidence="10">2.4.1.186</ecNumber>
    </recommendedName>
</protein>
<feature type="compositionally biased region" description="Acidic residues" evidence="14">
    <location>
        <begin position="415"/>
        <end position="428"/>
    </location>
</feature>
<feature type="region of interest" description="Disordered" evidence="14">
    <location>
        <begin position="389"/>
        <end position="480"/>
    </location>
</feature>
<comment type="function">
    <text evidence="13">Self-glucosylating initiator of glycogen synthesis. It catalyzes the formation of a short alpha (1,4)-glucosyl chain covalently attached via a glucose 1-O-tyrosyl linkage to internal tyrosine residues and these chains act as primers for the elongation reaction catalyzed by glycogen synthase.</text>
</comment>
<feature type="region of interest" description="Disordered" evidence="14">
    <location>
        <begin position="279"/>
        <end position="303"/>
    </location>
</feature>
<dbReference type="InterPro" id="IPR002495">
    <property type="entry name" value="Glyco_trans_8"/>
</dbReference>
<evidence type="ECO:0000256" key="8">
    <source>
        <dbReference type="ARBA" id="ARBA00023211"/>
    </source>
</evidence>
<keyword evidence="7" id="KW-0325">Glycoprotein</keyword>
<comment type="catalytic activity">
    <reaction evidence="11">
        <text>[1,4-alpha-D-glucosyl](n)-L-tyrosyl-[glycogenin] + UDP-alpha-D-glucose = [1,4-alpha-D-glucosyl](n+1)-L-tyrosyl-[glycogenin] + UDP + H(+)</text>
        <dbReference type="Rhea" id="RHEA:56560"/>
        <dbReference type="Rhea" id="RHEA-COMP:14606"/>
        <dbReference type="Rhea" id="RHEA-COMP:14607"/>
        <dbReference type="ChEBI" id="CHEBI:15378"/>
        <dbReference type="ChEBI" id="CHEBI:58223"/>
        <dbReference type="ChEBI" id="CHEBI:58885"/>
        <dbReference type="ChEBI" id="CHEBI:140574"/>
        <dbReference type="EC" id="2.4.1.186"/>
    </reaction>
</comment>
<evidence type="ECO:0000313" key="15">
    <source>
        <dbReference type="EMBL" id="KAK7090992.1"/>
    </source>
</evidence>
<dbReference type="GO" id="GO:0046872">
    <property type="term" value="F:metal ion binding"/>
    <property type="evidence" value="ECO:0007669"/>
    <property type="project" value="UniProtKB-KW"/>
</dbReference>
<accession>A0AAN9G163</accession>